<proteinExistence type="predicted"/>
<name>A0ABT2HBI8_9MICO</name>
<keyword evidence="2" id="KW-1185">Reference proteome</keyword>
<evidence type="ECO:0000313" key="1">
    <source>
        <dbReference type="EMBL" id="MCS5737314.1"/>
    </source>
</evidence>
<dbReference type="EMBL" id="JANLCJ010000592">
    <property type="protein sequence ID" value="MCS5737314.1"/>
    <property type="molecule type" value="Genomic_DNA"/>
</dbReference>
<dbReference type="RefSeq" id="WP_259543668.1">
    <property type="nucleotide sequence ID" value="NZ_JANLCJ010000592.1"/>
</dbReference>
<evidence type="ECO:0008006" key="3">
    <source>
        <dbReference type="Google" id="ProtNLM"/>
    </source>
</evidence>
<gene>
    <name evidence="1" type="ORF">N1032_26645</name>
</gene>
<accession>A0ABT2HBI8</accession>
<evidence type="ECO:0000313" key="2">
    <source>
        <dbReference type="Proteomes" id="UP001165586"/>
    </source>
</evidence>
<reference evidence="1" key="1">
    <citation type="submission" date="2022-08" db="EMBL/GenBank/DDBJ databases">
        <authorList>
            <person name="Deng Y."/>
            <person name="Han X.-F."/>
            <person name="Zhang Y.-Q."/>
        </authorList>
    </citation>
    <scope>NUCLEOTIDE SEQUENCE</scope>
    <source>
        <strain evidence="1">CPCC 203386</strain>
    </source>
</reference>
<protein>
    <recommendedName>
        <fullName evidence="3">DNA cytosine methyltransferase</fullName>
    </recommendedName>
</protein>
<feature type="non-terminal residue" evidence="1">
    <location>
        <position position="122"/>
    </location>
</feature>
<comment type="caution">
    <text evidence="1">The sequence shown here is derived from an EMBL/GenBank/DDBJ whole genome shotgun (WGS) entry which is preliminary data.</text>
</comment>
<organism evidence="1 2">
    <name type="scientific">Herbiconiux daphne</name>
    <dbReference type="NCBI Taxonomy" id="2970914"/>
    <lineage>
        <taxon>Bacteria</taxon>
        <taxon>Bacillati</taxon>
        <taxon>Actinomycetota</taxon>
        <taxon>Actinomycetes</taxon>
        <taxon>Micrococcales</taxon>
        <taxon>Microbacteriaceae</taxon>
        <taxon>Herbiconiux</taxon>
    </lineage>
</organism>
<sequence>MKPFIICLCDLSGVMAEPWTAAGFNAVLVDPQHPAGVSFERLPTGAFVYRVGDVVNSPDAMNLIRSIIERRLVAFVAGFPPCTDVAGSGARWWEGKRLRDPYFQAKAALVAEQCRMVGQLSG</sequence>
<dbReference type="Proteomes" id="UP001165586">
    <property type="component" value="Unassembled WGS sequence"/>
</dbReference>